<name>A0A1B7VZH8_APHFL</name>
<evidence type="ECO:0000313" key="2">
    <source>
        <dbReference type="Proteomes" id="UP000092382"/>
    </source>
</evidence>
<dbReference type="PATRIC" id="fig|1710894.3.peg.2126"/>
<evidence type="ECO:0000313" key="1">
    <source>
        <dbReference type="EMBL" id="OBQ26397.1"/>
    </source>
</evidence>
<dbReference type="AlphaFoldDB" id="A0A1B7VZH8"/>
<dbReference type="Proteomes" id="UP000092382">
    <property type="component" value="Unassembled WGS sequence"/>
</dbReference>
<protein>
    <submittedName>
        <fullName evidence="1">Uncharacterized protein</fullName>
    </submittedName>
</protein>
<gene>
    <name evidence="1" type="ORF">AN481_05500</name>
</gene>
<dbReference type="EMBL" id="LJOY01000012">
    <property type="protein sequence ID" value="OBQ26397.1"/>
    <property type="molecule type" value="Genomic_DNA"/>
</dbReference>
<proteinExistence type="predicted"/>
<reference evidence="1 2" key="1">
    <citation type="submission" date="2015-09" db="EMBL/GenBank/DDBJ databases">
        <title>Whole genome shotgun sequence assembly of Aphanizomenon flos-aquae UKL13.</title>
        <authorList>
            <person name="Driscoll C."/>
        </authorList>
    </citation>
    <scope>NUCLEOTIDE SEQUENCE [LARGE SCALE GENOMIC DNA]</scope>
    <source>
        <strain evidence="1">MDT13</strain>
    </source>
</reference>
<accession>A0A1B7VZH8</accession>
<comment type="caution">
    <text evidence="1">The sequence shown here is derived from an EMBL/GenBank/DDBJ whole genome shotgun (WGS) entry which is preliminary data.</text>
</comment>
<sequence>MTKKESQFHADDKHPIQPTSVDIMLRQQLEHSISKYFYEGCDRIIHNLLSNCRWYATTHASILTLVIECPDQVTNWKILQQIVPMANVLSGIVSSAKIRICPPDHQTVPFEMRVDELPIYRDWI</sequence>
<organism evidence="1 2">
    <name type="scientific">Aphanizomenon flos-aquae LD13</name>
    <dbReference type="NCBI Taxonomy" id="1710894"/>
    <lineage>
        <taxon>Bacteria</taxon>
        <taxon>Bacillati</taxon>
        <taxon>Cyanobacteriota</taxon>
        <taxon>Cyanophyceae</taxon>
        <taxon>Nostocales</taxon>
        <taxon>Aphanizomenonaceae</taxon>
        <taxon>Aphanizomenon</taxon>
    </lineage>
</organism>